<name>A0A941EY70_9ACTN</name>
<feature type="compositionally biased region" description="Pro residues" evidence="1">
    <location>
        <begin position="16"/>
        <end position="30"/>
    </location>
</feature>
<feature type="non-terminal residue" evidence="2">
    <location>
        <position position="1"/>
    </location>
</feature>
<evidence type="ECO:0000256" key="1">
    <source>
        <dbReference type="SAM" id="MobiDB-lite"/>
    </source>
</evidence>
<evidence type="ECO:0000313" key="3">
    <source>
        <dbReference type="Proteomes" id="UP000675781"/>
    </source>
</evidence>
<dbReference type="EMBL" id="JAGSOG010000447">
    <property type="protein sequence ID" value="MBR7839431.1"/>
    <property type="molecule type" value="Genomic_DNA"/>
</dbReference>
<sequence length="79" mass="8883">WRAVPAFSIPRERRVTPPPKLPEPKQPVTPRPQDLPAQAPLITVRAAKAQNGPRPPRRPRADLAVRFLAPEFPQEGEPR</sequence>
<feature type="region of interest" description="Disordered" evidence="1">
    <location>
        <begin position="1"/>
        <end position="37"/>
    </location>
</feature>
<proteinExistence type="predicted"/>
<dbReference type="Proteomes" id="UP000675781">
    <property type="component" value="Unassembled WGS sequence"/>
</dbReference>
<comment type="caution">
    <text evidence="2">The sequence shown here is derived from an EMBL/GenBank/DDBJ whole genome shotgun (WGS) entry which is preliminary data.</text>
</comment>
<organism evidence="2 3">
    <name type="scientific">Actinospica durhamensis</name>
    <dbReference type="NCBI Taxonomy" id="1508375"/>
    <lineage>
        <taxon>Bacteria</taxon>
        <taxon>Bacillati</taxon>
        <taxon>Actinomycetota</taxon>
        <taxon>Actinomycetes</taxon>
        <taxon>Catenulisporales</taxon>
        <taxon>Actinospicaceae</taxon>
        <taxon>Actinospica</taxon>
    </lineage>
</organism>
<keyword evidence="3" id="KW-1185">Reference proteome</keyword>
<accession>A0A941EY70</accession>
<gene>
    <name evidence="2" type="ORF">KDL01_39595</name>
</gene>
<reference evidence="2" key="1">
    <citation type="submission" date="2021-04" db="EMBL/GenBank/DDBJ databases">
        <title>Genome based classification of Actinospica acidithermotolerans sp. nov., an actinobacterium isolated from an Indonesian hot spring.</title>
        <authorList>
            <person name="Kusuma A.B."/>
            <person name="Putra K.E."/>
            <person name="Nafisah S."/>
            <person name="Loh J."/>
            <person name="Nouioui I."/>
            <person name="Goodfellow M."/>
        </authorList>
    </citation>
    <scope>NUCLEOTIDE SEQUENCE</scope>
    <source>
        <strain evidence="2">CSCA 57</strain>
    </source>
</reference>
<evidence type="ECO:0000313" key="2">
    <source>
        <dbReference type="EMBL" id="MBR7839431.1"/>
    </source>
</evidence>
<protein>
    <submittedName>
        <fullName evidence="2">Uncharacterized protein</fullName>
    </submittedName>
</protein>
<dbReference type="AlphaFoldDB" id="A0A941EY70"/>